<dbReference type="Proteomes" id="UP000265882">
    <property type="component" value="Unassembled WGS sequence"/>
</dbReference>
<dbReference type="Gene3D" id="1.10.1130.10">
    <property type="entry name" value="Flavocytochrome C3, Chain A"/>
    <property type="match status" value="1"/>
</dbReference>
<comment type="caution">
    <text evidence="3">The sequence shown here is derived from an EMBL/GenBank/DDBJ whole genome shotgun (WGS) entry which is preliminary data.</text>
</comment>
<dbReference type="InterPro" id="IPR036280">
    <property type="entry name" value="Multihaem_cyt_sf"/>
</dbReference>
<dbReference type="PANTHER" id="PTHR35038">
    <property type="entry name" value="DISSIMILATORY SULFITE REDUCTASE SIRA"/>
    <property type="match status" value="1"/>
</dbReference>
<dbReference type="PANTHER" id="PTHR35038:SF8">
    <property type="entry name" value="C-TYPE POLYHEME CYTOCHROME OMCC"/>
    <property type="match status" value="1"/>
</dbReference>
<keyword evidence="1" id="KW-0732">Signal</keyword>
<evidence type="ECO:0000256" key="1">
    <source>
        <dbReference type="ARBA" id="ARBA00022729"/>
    </source>
</evidence>
<dbReference type="SUPFAM" id="SSF48695">
    <property type="entry name" value="Multiheme cytochromes"/>
    <property type="match status" value="1"/>
</dbReference>
<gene>
    <name evidence="3" type="ORF">C4520_11605</name>
</gene>
<name>A0A3A4NXL2_ABYX5</name>
<reference evidence="3 4" key="1">
    <citation type="journal article" date="2017" name="ISME J.">
        <title>Energy and carbon metabolisms in a deep terrestrial subsurface fluid microbial community.</title>
        <authorList>
            <person name="Momper L."/>
            <person name="Jungbluth S.P."/>
            <person name="Lee M.D."/>
            <person name="Amend J.P."/>
        </authorList>
    </citation>
    <scope>NUCLEOTIDE SEQUENCE [LARGE SCALE GENOMIC DNA]</scope>
    <source>
        <strain evidence="3">SURF_5</strain>
    </source>
</reference>
<organism evidence="3 4">
    <name type="scientific">Abyssobacteria bacterium (strain SURF_5)</name>
    <dbReference type="NCBI Taxonomy" id="2093360"/>
    <lineage>
        <taxon>Bacteria</taxon>
        <taxon>Pseudomonadati</taxon>
        <taxon>Candidatus Hydrogenedentota</taxon>
        <taxon>Candidatus Abyssobacteria</taxon>
    </lineage>
</organism>
<evidence type="ECO:0000313" key="4">
    <source>
        <dbReference type="Proteomes" id="UP000265882"/>
    </source>
</evidence>
<dbReference type="InterPro" id="IPR023155">
    <property type="entry name" value="Cyt_c-552/4"/>
</dbReference>
<dbReference type="Pfam" id="PF13435">
    <property type="entry name" value="Cytochrome_C554"/>
    <property type="match status" value="1"/>
</dbReference>
<sequence>MSARCVRKIGIVIICCVIVGAFSGSYAQMRLTPEPEGPVQFQSSRTCAKCHLDIHRIWKESLHARALEDNIFQSAFMMAIKQEGDQVRSVCLGCHAPTTLITGDMLIEQSITSEAITCDFCHRLSNIHPAAGPVAITSGEEKYGPLPSQELADSHPTVYSETFKKSDFCATCHQWTNRHGIAILDTYREWSQGPHPAKGVHCQDCHMPLVKGAVAAGAEKGGMINSHDLAGGHSITQVASAAEVKVVSVTRVASGIRAVVEVSNVGSGHMVPTGMPSRALALEVDLLDAKGAVVERQEYVFKKTVLDSEYNELTSDADLILNGAIITKDNRIPPGGSISIPFDFAAAPKKSYSVSAHLRYRYNPLILQEEQISIDMGADVKSL</sequence>
<dbReference type="AlphaFoldDB" id="A0A3A4NXL2"/>
<evidence type="ECO:0000313" key="3">
    <source>
        <dbReference type="EMBL" id="RJP20301.1"/>
    </source>
</evidence>
<dbReference type="InterPro" id="IPR051829">
    <property type="entry name" value="Multiheme_Cytochr_ET"/>
</dbReference>
<dbReference type="EMBL" id="QZKU01000078">
    <property type="protein sequence ID" value="RJP20301.1"/>
    <property type="molecule type" value="Genomic_DNA"/>
</dbReference>
<protein>
    <recommendedName>
        <fullName evidence="2">Cytochrome c-552/4 domain-containing protein</fullName>
    </recommendedName>
</protein>
<proteinExistence type="predicted"/>
<accession>A0A3A4NXL2</accession>
<evidence type="ECO:0000259" key="2">
    <source>
        <dbReference type="Pfam" id="PF13435"/>
    </source>
</evidence>
<feature type="domain" description="Cytochrome c-552/4" evidence="2">
    <location>
        <begin position="46"/>
        <end position="122"/>
    </location>
</feature>